<dbReference type="Pfam" id="PF11706">
    <property type="entry name" value="zf-CGNR"/>
    <property type="match status" value="1"/>
</dbReference>
<sequence length="206" mass="22264">MDVSASVKDMPVRGEHPALDLVNTTFIRGGLRGQLIDVLRTPADLDEWIADHRGPLDLVEPYPALDGPDGPAALAAFLELREALRRLLRATVDGESPTAADVTAVNSAARACVDWIELPPSADGPPLRRSSSADPATVLRARVARTAVELLTGPDRALLRACPAPGCILFYLRSHPRRAWCSPACGTRVRVARHSRRHGVDPSHDR</sequence>
<dbReference type="Gene3D" id="1.10.3300.10">
    <property type="entry name" value="Jann2411-like domain"/>
    <property type="match status" value="1"/>
</dbReference>
<dbReference type="PANTHER" id="PTHR35525:SF3">
    <property type="entry name" value="BLL6575 PROTEIN"/>
    <property type="match status" value="1"/>
</dbReference>
<evidence type="ECO:0000313" key="3">
    <source>
        <dbReference type="Proteomes" id="UP000265719"/>
    </source>
</evidence>
<dbReference type="RefSeq" id="WP_084012393.1">
    <property type="nucleotide sequence ID" value="NZ_CP063196.1"/>
</dbReference>
<dbReference type="SUPFAM" id="SSF160904">
    <property type="entry name" value="Jann2411-like"/>
    <property type="match status" value="1"/>
</dbReference>
<protein>
    <submittedName>
        <fullName evidence="2">ABATE domain-containing protein</fullName>
    </submittedName>
</protein>
<gene>
    <name evidence="2" type="ORF">NI17_017290</name>
</gene>
<dbReference type="KEGG" id="thao:NI17_017290"/>
<accession>A0AA97LUT4</accession>
<dbReference type="InterPro" id="IPR010852">
    <property type="entry name" value="ABATE"/>
</dbReference>
<proteinExistence type="predicted"/>
<keyword evidence="3" id="KW-1185">Reference proteome</keyword>
<feature type="domain" description="Zinc finger CGNR" evidence="1">
    <location>
        <begin position="159"/>
        <end position="198"/>
    </location>
</feature>
<dbReference type="Proteomes" id="UP000265719">
    <property type="component" value="Chromosome"/>
</dbReference>
<dbReference type="InterPro" id="IPR021005">
    <property type="entry name" value="Znf_CGNR"/>
</dbReference>
<organism evidence="2 3">
    <name type="scientific">Thermobifida halotolerans</name>
    <dbReference type="NCBI Taxonomy" id="483545"/>
    <lineage>
        <taxon>Bacteria</taxon>
        <taxon>Bacillati</taxon>
        <taxon>Actinomycetota</taxon>
        <taxon>Actinomycetes</taxon>
        <taxon>Streptosporangiales</taxon>
        <taxon>Nocardiopsidaceae</taxon>
        <taxon>Thermobifida</taxon>
    </lineage>
</organism>
<evidence type="ECO:0000259" key="1">
    <source>
        <dbReference type="Pfam" id="PF11706"/>
    </source>
</evidence>
<dbReference type="InterPro" id="IPR023286">
    <property type="entry name" value="ABATE_dom_sf"/>
</dbReference>
<dbReference type="PANTHER" id="PTHR35525">
    <property type="entry name" value="BLL6575 PROTEIN"/>
    <property type="match status" value="1"/>
</dbReference>
<dbReference type="AlphaFoldDB" id="A0AA97LUT4"/>
<reference evidence="2" key="1">
    <citation type="submission" date="2020-10" db="EMBL/GenBank/DDBJ databases">
        <title>De novo genome project of the cellulose decomposer Thermobifida halotolerans type strain.</title>
        <authorList>
            <person name="Nagy I."/>
            <person name="Horvath B."/>
            <person name="Kukolya J."/>
            <person name="Nagy I."/>
            <person name="Orsini M."/>
        </authorList>
    </citation>
    <scope>NUCLEOTIDE SEQUENCE</scope>
    <source>
        <strain evidence="2">DSM 44931</strain>
    </source>
</reference>
<evidence type="ECO:0000313" key="2">
    <source>
        <dbReference type="EMBL" id="UOE18558.1"/>
    </source>
</evidence>
<dbReference type="Pfam" id="PF07336">
    <property type="entry name" value="ABATE"/>
    <property type="match status" value="1"/>
</dbReference>
<dbReference type="EMBL" id="CP063196">
    <property type="protein sequence ID" value="UOE18558.1"/>
    <property type="molecule type" value="Genomic_DNA"/>
</dbReference>
<name>A0AA97LUT4_9ACTN</name>